<sequence>NRDTIRTQAVEYALRFLRQYLYR</sequence>
<gene>
    <name evidence="1" type="ORF">SASC598J21_003340</name>
</gene>
<dbReference type="Proteomes" id="UP000027644">
    <property type="component" value="Unassembled WGS sequence"/>
</dbReference>
<proteinExistence type="predicted"/>
<protein>
    <submittedName>
        <fullName evidence="1">Competence-damaged protein</fullName>
    </submittedName>
</protein>
<organism evidence="1 2">
    <name type="scientific">Snodgrassella alvi SCGC AB-598-J21</name>
    <dbReference type="NCBI Taxonomy" id="1385367"/>
    <lineage>
        <taxon>Bacteria</taxon>
        <taxon>Pseudomonadati</taxon>
        <taxon>Pseudomonadota</taxon>
        <taxon>Betaproteobacteria</taxon>
        <taxon>Neisseriales</taxon>
        <taxon>Neisseriaceae</taxon>
        <taxon>Snodgrassella</taxon>
    </lineage>
</organism>
<reference evidence="1 2" key="1">
    <citation type="journal article" date="2014" name="PLoS Genet.">
        <title>Hidden diversity in honey bee gut symbionts detected by single-cell genomics.</title>
        <authorList>
            <person name="Engel P."/>
            <person name="Stepanauskas R."/>
            <person name="Moran N."/>
        </authorList>
    </citation>
    <scope>NUCLEOTIDE SEQUENCE [LARGE SCALE GENOMIC DNA]</scope>
    <source>
        <strain evidence="1 2">SCGC AB-598-J21</strain>
    </source>
</reference>
<feature type="non-terminal residue" evidence="1">
    <location>
        <position position="1"/>
    </location>
</feature>
<dbReference type="AlphaFoldDB" id="A0A074VDN2"/>
<name>A0A074VDN2_9NEIS</name>
<accession>A0A074VDN2</accession>
<comment type="caution">
    <text evidence="1">The sequence shown here is derived from an EMBL/GenBank/DDBJ whole genome shotgun (WGS) entry which is preliminary data.</text>
</comment>
<evidence type="ECO:0000313" key="1">
    <source>
        <dbReference type="EMBL" id="KEQ01887.1"/>
    </source>
</evidence>
<dbReference type="EMBL" id="AVQL01000257">
    <property type="protein sequence ID" value="KEQ01887.1"/>
    <property type="molecule type" value="Genomic_DNA"/>
</dbReference>
<evidence type="ECO:0000313" key="2">
    <source>
        <dbReference type="Proteomes" id="UP000027644"/>
    </source>
</evidence>